<dbReference type="Proteomes" id="UP000299102">
    <property type="component" value="Unassembled WGS sequence"/>
</dbReference>
<dbReference type="AlphaFoldDB" id="A0A4C1ZKE1"/>
<reference evidence="1 2" key="1">
    <citation type="journal article" date="2019" name="Commun. Biol.">
        <title>The bagworm genome reveals a unique fibroin gene that provides high tensile strength.</title>
        <authorList>
            <person name="Kono N."/>
            <person name="Nakamura H."/>
            <person name="Ohtoshi R."/>
            <person name="Tomita M."/>
            <person name="Numata K."/>
            <person name="Arakawa K."/>
        </authorList>
    </citation>
    <scope>NUCLEOTIDE SEQUENCE [LARGE SCALE GENOMIC DNA]</scope>
</reference>
<organism evidence="1 2">
    <name type="scientific">Eumeta variegata</name>
    <name type="common">Bagworm moth</name>
    <name type="synonym">Eumeta japonica</name>
    <dbReference type="NCBI Taxonomy" id="151549"/>
    <lineage>
        <taxon>Eukaryota</taxon>
        <taxon>Metazoa</taxon>
        <taxon>Ecdysozoa</taxon>
        <taxon>Arthropoda</taxon>
        <taxon>Hexapoda</taxon>
        <taxon>Insecta</taxon>
        <taxon>Pterygota</taxon>
        <taxon>Neoptera</taxon>
        <taxon>Endopterygota</taxon>
        <taxon>Lepidoptera</taxon>
        <taxon>Glossata</taxon>
        <taxon>Ditrysia</taxon>
        <taxon>Tineoidea</taxon>
        <taxon>Psychidae</taxon>
        <taxon>Oiketicinae</taxon>
        <taxon>Eumeta</taxon>
    </lineage>
</organism>
<comment type="caution">
    <text evidence="1">The sequence shown here is derived from an EMBL/GenBank/DDBJ whole genome shotgun (WGS) entry which is preliminary data.</text>
</comment>
<gene>
    <name evidence="1" type="ORF">EVAR_67560_1</name>
</gene>
<protein>
    <submittedName>
        <fullName evidence="1">Uncharacterized protein</fullName>
    </submittedName>
</protein>
<evidence type="ECO:0000313" key="1">
    <source>
        <dbReference type="EMBL" id="GBP87399.1"/>
    </source>
</evidence>
<keyword evidence="2" id="KW-1185">Reference proteome</keyword>
<dbReference type="EMBL" id="BGZK01001857">
    <property type="protein sequence ID" value="GBP87399.1"/>
    <property type="molecule type" value="Genomic_DNA"/>
</dbReference>
<proteinExistence type="predicted"/>
<sequence>MSDRYSLQNRHKEFGPPFTVHSCEPASKNQKNPLQSVNLNLHVAPAPHEYAAAGRGRARLFLRIQRNFTNELTFESPFRFSNSFVSPRLLRVGGHSRLDLRFAQLKNRHFKVDDGFLLGVHAHEVSRAARRGYVLEVHVPNSDPYFLLMFDREVGVN</sequence>
<name>A0A4C1ZKE1_EUMVA</name>
<evidence type="ECO:0000313" key="2">
    <source>
        <dbReference type="Proteomes" id="UP000299102"/>
    </source>
</evidence>
<accession>A0A4C1ZKE1</accession>